<dbReference type="Gene3D" id="3.30.70.2520">
    <property type="match status" value="1"/>
</dbReference>
<dbReference type="InterPro" id="IPR016167">
    <property type="entry name" value="FAD-bd_PCMH_sub1"/>
</dbReference>
<dbReference type="Gene3D" id="3.30.465.10">
    <property type="match status" value="1"/>
</dbReference>
<gene>
    <name evidence="5" type="ORF">TRL7639_04560</name>
</gene>
<evidence type="ECO:0000259" key="4">
    <source>
        <dbReference type="PROSITE" id="PS51387"/>
    </source>
</evidence>
<dbReference type="EMBL" id="FWFO01000013">
    <property type="protein sequence ID" value="SLN74745.1"/>
    <property type="molecule type" value="Genomic_DNA"/>
</dbReference>
<keyword evidence="6" id="KW-1185">Reference proteome</keyword>
<dbReference type="NCBIfam" id="TIGR01679">
    <property type="entry name" value="bact_FAD_ox"/>
    <property type="match status" value="1"/>
</dbReference>
<evidence type="ECO:0000256" key="3">
    <source>
        <dbReference type="ARBA" id="ARBA00023002"/>
    </source>
</evidence>
<keyword evidence="1" id="KW-0285">Flavoprotein</keyword>
<dbReference type="InterPro" id="IPR016171">
    <property type="entry name" value="Vanillyl_alc_oxidase_C-sub2"/>
</dbReference>
<dbReference type="Proteomes" id="UP000193077">
    <property type="component" value="Unassembled WGS sequence"/>
</dbReference>
<dbReference type="Pfam" id="PF04030">
    <property type="entry name" value="ALO"/>
    <property type="match status" value="1"/>
</dbReference>
<dbReference type="InterPro" id="IPR010031">
    <property type="entry name" value="FAD_lactone_oxidase-like"/>
</dbReference>
<keyword evidence="2" id="KW-0274">FAD</keyword>
<dbReference type="SUPFAM" id="SSF56176">
    <property type="entry name" value="FAD-binding/transporter-associated domain-like"/>
    <property type="match status" value="1"/>
</dbReference>
<dbReference type="InterPro" id="IPR007173">
    <property type="entry name" value="ALO_C"/>
</dbReference>
<dbReference type="Pfam" id="PF01565">
    <property type="entry name" value="FAD_binding_4"/>
    <property type="match status" value="1"/>
</dbReference>
<dbReference type="AlphaFoldDB" id="A0A1Y5TWC7"/>
<feature type="domain" description="FAD-binding PCMH-type" evidence="4">
    <location>
        <begin position="8"/>
        <end position="174"/>
    </location>
</feature>
<dbReference type="GO" id="GO:0016020">
    <property type="term" value="C:membrane"/>
    <property type="evidence" value="ECO:0007669"/>
    <property type="project" value="InterPro"/>
</dbReference>
<reference evidence="5 6" key="1">
    <citation type="submission" date="2017-03" db="EMBL/GenBank/DDBJ databases">
        <authorList>
            <person name="Afonso C.L."/>
            <person name="Miller P.J."/>
            <person name="Scott M.A."/>
            <person name="Spackman E."/>
            <person name="Goraichik I."/>
            <person name="Dimitrov K.M."/>
            <person name="Suarez D.L."/>
            <person name="Swayne D.E."/>
        </authorList>
    </citation>
    <scope>NUCLEOTIDE SEQUENCE [LARGE SCALE GENOMIC DNA]</scope>
    <source>
        <strain evidence="5 6">CECT 7639</strain>
    </source>
</reference>
<protein>
    <submittedName>
        <fullName evidence="5">L-gulono-1,4-lactone dehydrogenase</fullName>
        <ecNumber evidence="5">1.1.2.-</ecNumber>
    </submittedName>
</protein>
<dbReference type="Gene3D" id="3.30.43.10">
    <property type="entry name" value="Uridine Diphospho-n-acetylenolpyruvylglucosamine Reductase, domain 2"/>
    <property type="match status" value="1"/>
</dbReference>
<dbReference type="GO" id="GO:0071949">
    <property type="term" value="F:FAD binding"/>
    <property type="evidence" value="ECO:0007669"/>
    <property type="project" value="InterPro"/>
</dbReference>
<evidence type="ECO:0000256" key="2">
    <source>
        <dbReference type="ARBA" id="ARBA00022827"/>
    </source>
</evidence>
<organism evidence="5 6">
    <name type="scientific">Falsiruegeria litorea R37</name>
    <dbReference type="NCBI Taxonomy" id="1200284"/>
    <lineage>
        <taxon>Bacteria</taxon>
        <taxon>Pseudomonadati</taxon>
        <taxon>Pseudomonadota</taxon>
        <taxon>Alphaproteobacteria</taxon>
        <taxon>Rhodobacterales</taxon>
        <taxon>Roseobacteraceae</taxon>
        <taxon>Falsiruegeria</taxon>
    </lineage>
</organism>
<evidence type="ECO:0000313" key="6">
    <source>
        <dbReference type="Proteomes" id="UP000193077"/>
    </source>
</evidence>
<proteinExistence type="predicted"/>
<accession>A0A1Y5TWC7</accession>
<evidence type="ECO:0000313" key="5">
    <source>
        <dbReference type="EMBL" id="SLN74745.1"/>
    </source>
</evidence>
<dbReference type="RefSeq" id="WP_085798191.1">
    <property type="nucleotide sequence ID" value="NZ_FWFO01000013.1"/>
</dbReference>
<evidence type="ECO:0000256" key="1">
    <source>
        <dbReference type="ARBA" id="ARBA00022630"/>
    </source>
</evidence>
<dbReference type="Gene3D" id="1.10.45.10">
    <property type="entry name" value="Vanillyl-alcohol Oxidase, Chain A, domain 4"/>
    <property type="match status" value="1"/>
</dbReference>
<dbReference type="InterPro" id="IPR016169">
    <property type="entry name" value="FAD-bd_PCMH_sub2"/>
</dbReference>
<dbReference type="PROSITE" id="PS51387">
    <property type="entry name" value="FAD_PCMH"/>
    <property type="match status" value="1"/>
</dbReference>
<dbReference type="GO" id="GO:0003885">
    <property type="term" value="F:D-arabinono-1,4-lactone oxidase activity"/>
    <property type="evidence" value="ECO:0007669"/>
    <property type="project" value="InterPro"/>
</dbReference>
<dbReference type="PIRSF" id="PIRSF000136">
    <property type="entry name" value="LGO_GLO"/>
    <property type="match status" value="1"/>
</dbReference>
<dbReference type="PANTHER" id="PTHR43762:SF1">
    <property type="entry name" value="D-ARABINONO-1,4-LACTONE OXIDASE"/>
    <property type="match status" value="1"/>
</dbReference>
<dbReference type="InterPro" id="IPR016166">
    <property type="entry name" value="FAD-bd_PCMH"/>
</dbReference>
<keyword evidence="3 5" id="KW-0560">Oxidoreductase</keyword>
<dbReference type="OrthoDB" id="9800184at2"/>
<sequence>MWSNWGENQTNDSRIEQPTSLDALRRIISAEDSPRIVGAGHSFTPLVSDASRIVSLRNLPDKPLQMVSEDAAWMNANKRLETLSPELADRDLAFRNLGDINVQTLAGAVSTATHGTGSELPCLSAELQNVKMMLASGEVMNTADDPTGELIQAARVSLGALGILLEAQVTLVPKYFLRRRVEMKPVAETFAEMHDLWATHRNFEFFYIPWSQKTLRIRHDLAREPSGKAPMDLDNLAVYGLRFARFLGRLHPSLRRQAMALLAALQSEEDYVEESWRVLCSQRDVRFVEMEYHLPVDAAADVLSEVIKRTETRHPDVYFPIEVRKTAGDTAWLSPFQRGARVSVAIHTAARQNFSEYFKDIEPIFLAVGGRPHWGKMHSLAFSELERLYPDFCRFCTLREKLDPAGKFLNGYLRKLLSDG</sequence>
<name>A0A1Y5TWC7_9RHOB</name>
<dbReference type="InterPro" id="IPR036318">
    <property type="entry name" value="FAD-bd_PCMH-like_sf"/>
</dbReference>
<dbReference type="EC" id="1.1.2.-" evidence="5"/>
<dbReference type="PANTHER" id="PTHR43762">
    <property type="entry name" value="L-GULONOLACTONE OXIDASE"/>
    <property type="match status" value="1"/>
</dbReference>
<dbReference type="InterPro" id="IPR006094">
    <property type="entry name" value="Oxid_FAD_bind_N"/>
</dbReference>